<dbReference type="CDD" id="cd13128">
    <property type="entry name" value="MATE_Wzx_like"/>
    <property type="match status" value="1"/>
</dbReference>
<dbReference type="GO" id="GO:0016020">
    <property type="term" value="C:membrane"/>
    <property type="evidence" value="ECO:0007669"/>
    <property type="project" value="UniProtKB-SubCell"/>
</dbReference>
<feature type="transmembrane region" description="Helical" evidence="5">
    <location>
        <begin position="25"/>
        <end position="44"/>
    </location>
</feature>
<dbReference type="PANTHER" id="PTHR43424:SF1">
    <property type="entry name" value="LOCUS PUTATIVE PROTEIN 1-RELATED"/>
    <property type="match status" value="1"/>
</dbReference>
<dbReference type="Proteomes" id="UP000243376">
    <property type="component" value="Unassembled WGS sequence"/>
</dbReference>
<name>A0A2J6WQL7_9CHLR</name>
<accession>A0A2J6WQL7</accession>
<dbReference type="AlphaFoldDB" id="A0A2J6WQL7"/>
<feature type="transmembrane region" description="Helical" evidence="5">
    <location>
        <begin position="434"/>
        <end position="452"/>
    </location>
</feature>
<dbReference type="EMBL" id="PNIQ01001138">
    <property type="protein sequence ID" value="PMP72683.1"/>
    <property type="molecule type" value="Genomic_DNA"/>
</dbReference>
<dbReference type="Pfam" id="PF01943">
    <property type="entry name" value="Polysacc_synt"/>
    <property type="match status" value="1"/>
</dbReference>
<evidence type="ECO:0000313" key="6">
    <source>
        <dbReference type="EMBL" id="PMP72683.1"/>
    </source>
</evidence>
<comment type="subcellular location">
    <subcellularLocation>
        <location evidence="1">Membrane</location>
        <topology evidence="1">Multi-pass membrane protein</topology>
    </subcellularLocation>
</comment>
<feature type="transmembrane region" description="Helical" evidence="5">
    <location>
        <begin position="126"/>
        <end position="150"/>
    </location>
</feature>
<feature type="transmembrane region" description="Helical" evidence="5">
    <location>
        <begin position="56"/>
        <end position="78"/>
    </location>
</feature>
<evidence type="ECO:0000313" key="7">
    <source>
        <dbReference type="Proteomes" id="UP000243376"/>
    </source>
</evidence>
<feature type="transmembrane region" description="Helical" evidence="5">
    <location>
        <begin position="369"/>
        <end position="392"/>
    </location>
</feature>
<proteinExistence type="predicted"/>
<feature type="transmembrane region" description="Helical" evidence="5">
    <location>
        <begin position="258"/>
        <end position="282"/>
    </location>
</feature>
<feature type="transmembrane region" description="Helical" evidence="5">
    <location>
        <begin position="337"/>
        <end position="357"/>
    </location>
</feature>
<reference evidence="6 7" key="1">
    <citation type="submission" date="2018-01" db="EMBL/GenBank/DDBJ databases">
        <title>Metagenomic assembled genomes from two thermal pools in the Uzon Caldera, Kamchatka, Russia.</title>
        <authorList>
            <person name="Wilkins L."/>
            <person name="Ettinger C."/>
        </authorList>
    </citation>
    <scope>NUCLEOTIDE SEQUENCE [LARGE SCALE GENOMIC DNA]</scope>
    <source>
        <strain evidence="6">ZAV-02</strain>
    </source>
</reference>
<feature type="transmembrane region" description="Helical" evidence="5">
    <location>
        <begin position="230"/>
        <end position="252"/>
    </location>
</feature>
<sequence length="511" mass="55057">MSTEASTNSVPPPISGMRLARNASAMMAAQLLTWAMAFLVAIFQPRILGPLAIGQLSIALSIWMIAGVLITFGMDTFLMKAVAREPQRTGVLIGTSMLVRVGLWTVSCLVVFGYDLTVISADPTQTALIWIIGLMTLFSVLSGGLIAALNGLEQTHYASLVTVISKVVLTAVSLALLFAGFDVIWIGWANVLAAFVAFLGDAFFLFRQHQPRWSIDLVAARQMLLESKQYLVTALTLMVYQQVDRLFIALFASTEAVGWYGTAVNLFGTLMFFPVAIGTVIFPTLTRRFAAGQDYLRQAVRPIFNIMLALSMPIGLGLLALAEPIALLLYGEAFRPTGAVLAVMGLVLICTYLNTVLSQLLIAAERTAVLNIIMIAATVATLPLDFVLVPWTDQAFDNGALGGALAYTITELGILVAAIMTLPKGTLGTQNWRVAVLTGVAGIGMVAAIWWLRATTFFLLGVPLGAVVYIGLVLAFRALPNEEMTLIKDALVKVLERLPFVRRRLGRVGVG</sequence>
<dbReference type="PANTHER" id="PTHR43424">
    <property type="entry name" value="LOCUS PUTATIVE PROTEIN 1-RELATED"/>
    <property type="match status" value="1"/>
</dbReference>
<evidence type="ECO:0000256" key="2">
    <source>
        <dbReference type="ARBA" id="ARBA00022692"/>
    </source>
</evidence>
<gene>
    <name evidence="6" type="ORF">C0184_16975</name>
</gene>
<organism evidence="6 7">
    <name type="scientific">Chloroflexus aggregans</name>
    <dbReference type="NCBI Taxonomy" id="152260"/>
    <lineage>
        <taxon>Bacteria</taxon>
        <taxon>Bacillati</taxon>
        <taxon>Chloroflexota</taxon>
        <taxon>Chloroflexia</taxon>
        <taxon>Chloroflexales</taxon>
        <taxon>Chloroflexineae</taxon>
        <taxon>Chloroflexaceae</taxon>
        <taxon>Chloroflexus</taxon>
    </lineage>
</organism>
<keyword evidence="4 5" id="KW-0472">Membrane</keyword>
<protein>
    <submittedName>
        <fullName evidence="6">Flippase</fullName>
    </submittedName>
</protein>
<feature type="transmembrane region" description="Helical" evidence="5">
    <location>
        <begin position="185"/>
        <end position="206"/>
    </location>
</feature>
<feature type="transmembrane region" description="Helical" evidence="5">
    <location>
        <begin position="458"/>
        <end position="479"/>
    </location>
</feature>
<feature type="transmembrane region" description="Helical" evidence="5">
    <location>
        <begin position="90"/>
        <end position="114"/>
    </location>
</feature>
<keyword evidence="3 5" id="KW-1133">Transmembrane helix</keyword>
<keyword evidence="2 5" id="KW-0812">Transmembrane</keyword>
<evidence type="ECO:0000256" key="5">
    <source>
        <dbReference type="SAM" id="Phobius"/>
    </source>
</evidence>
<evidence type="ECO:0000256" key="1">
    <source>
        <dbReference type="ARBA" id="ARBA00004141"/>
    </source>
</evidence>
<evidence type="ECO:0000256" key="3">
    <source>
        <dbReference type="ARBA" id="ARBA00022989"/>
    </source>
</evidence>
<comment type="caution">
    <text evidence="6">The sequence shown here is derived from an EMBL/GenBank/DDBJ whole genome shotgun (WGS) entry which is preliminary data.</text>
</comment>
<feature type="transmembrane region" description="Helical" evidence="5">
    <location>
        <begin position="157"/>
        <end position="179"/>
    </location>
</feature>
<dbReference type="InterPro" id="IPR002797">
    <property type="entry name" value="Polysacc_synth"/>
</dbReference>
<feature type="transmembrane region" description="Helical" evidence="5">
    <location>
        <begin position="303"/>
        <end position="331"/>
    </location>
</feature>
<feature type="transmembrane region" description="Helical" evidence="5">
    <location>
        <begin position="404"/>
        <end position="422"/>
    </location>
</feature>
<dbReference type="InterPro" id="IPR052556">
    <property type="entry name" value="PolySynth_Transporter"/>
</dbReference>
<evidence type="ECO:0000256" key="4">
    <source>
        <dbReference type="ARBA" id="ARBA00023136"/>
    </source>
</evidence>